<dbReference type="InterPro" id="IPR050198">
    <property type="entry name" value="Non-receptor_tyrosine_kinases"/>
</dbReference>
<feature type="domain" description="Tyrosine-protein kinase catalytic" evidence="3">
    <location>
        <begin position="122"/>
        <end position="210"/>
    </location>
</feature>
<dbReference type="Gene3D" id="1.10.510.10">
    <property type="entry name" value="Transferase(Phosphotransferase) domain 1"/>
    <property type="match status" value="2"/>
</dbReference>
<evidence type="ECO:0000256" key="2">
    <source>
        <dbReference type="ARBA" id="ARBA00022840"/>
    </source>
</evidence>
<dbReference type="WBParaSite" id="maker-PairedContig_1075-snap-gene-0.9-mRNA-1">
    <property type="protein sequence ID" value="maker-PairedContig_1075-snap-gene-0.9-mRNA-1"/>
    <property type="gene ID" value="maker-PairedContig_1075-snap-gene-0.9"/>
</dbReference>
<keyword evidence="1" id="KW-0547">Nucleotide-binding</keyword>
<dbReference type="STRING" id="6293.A0A1I8E9D4"/>
<protein>
    <submittedName>
        <fullName evidence="4">Non-specific protein-tyrosine kinase</fullName>
    </submittedName>
</protein>
<dbReference type="SUPFAM" id="SSF56112">
    <property type="entry name" value="Protein kinase-like (PK-like)"/>
    <property type="match status" value="1"/>
</dbReference>
<accession>A0A1I8E9D4</accession>
<dbReference type="Pfam" id="PF07714">
    <property type="entry name" value="PK_Tyr_Ser-Thr"/>
    <property type="match status" value="1"/>
</dbReference>
<dbReference type="GO" id="GO:0005524">
    <property type="term" value="F:ATP binding"/>
    <property type="evidence" value="ECO:0007669"/>
    <property type="project" value="UniProtKB-KW"/>
</dbReference>
<keyword evidence="2" id="KW-0067">ATP-binding</keyword>
<evidence type="ECO:0000313" key="4">
    <source>
        <dbReference type="WBParaSite" id="maker-PairedContig_1075-snap-gene-0.9-mRNA-1"/>
    </source>
</evidence>
<sequence length="243" mass="27954">MDDSIELNNELQRTFYHGFLPHADIDPLLKEEGDFVIRKTDKDDGTNKYCILWSIRTKPATITLRPTKFLFFQFACCSWKEKTVHDLINWHKTTGTPISAGSHAKLINGIGRQPWLLEHDEIQLQRKLGEGAFGENKSVVNFRDIAARNCLLSEQLEVKISDFGMSDERRIIHDGKLEKTAPSAISKLVYRCWKTEPSERPSFAEIHNKLKVLKRKVTKTTPLQVVRCLLKAFIGNDDPIKHR</sequence>
<proteinExistence type="predicted"/>
<dbReference type="GO" id="GO:0004713">
    <property type="term" value="F:protein tyrosine kinase activity"/>
    <property type="evidence" value="ECO:0007669"/>
    <property type="project" value="InterPro"/>
</dbReference>
<dbReference type="InterPro" id="IPR011009">
    <property type="entry name" value="Kinase-like_dom_sf"/>
</dbReference>
<name>A0A1I8E9D4_WUCBA</name>
<reference evidence="4" key="1">
    <citation type="submission" date="2016-11" db="UniProtKB">
        <authorList>
            <consortium name="WormBaseParasite"/>
        </authorList>
    </citation>
    <scope>IDENTIFICATION</scope>
    <source>
        <strain evidence="4">pt0022</strain>
    </source>
</reference>
<dbReference type="InterPro" id="IPR020635">
    <property type="entry name" value="Tyr_kinase_cat_dom"/>
</dbReference>
<dbReference type="SMART" id="SM00219">
    <property type="entry name" value="TyrKc"/>
    <property type="match status" value="1"/>
</dbReference>
<dbReference type="SUPFAM" id="SSF55550">
    <property type="entry name" value="SH2 domain"/>
    <property type="match status" value="1"/>
</dbReference>
<dbReference type="Gene3D" id="3.30.505.10">
    <property type="entry name" value="SH2 domain"/>
    <property type="match status" value="1"/>
</dbReference>
<dbReference type="PANTHER" id="PTHR24418">
    <property type="entry name" value="TYROSINE-PROTEIN KINASE"/>
    <property type="match status" value="1"/>
</dbReference>
<dbReference type="InterPro" id="IPR001245">
    <property type="entry name" value="Ser-Thr/Tyr_kinase_cat_dom"/>
</dbReference>
<organism evidence="4">
    <name type="scientific">Wuchereria bancrofti</name>
    <dbReference type="NCBI Taxonomy" id="6293"/>
    <lineage>
        <taxon>Eukaryota</taxon>
        <taxon>Metazoa</taxon>
        <taxon>Ecdysozoa</taxon>
        <taxon>Nematoda</taxon>
        <taxon>Chromadorea</taxon>
        <taxon>Rhabditida</taxon>
        <taxon>Spirurina</taxon>
        <taxon>Spiruromorpha</taxon>
        <taxon>Filarioidea</taxon>
        <taxon>Onchocercidae</taxon>
        <taxon>Wuchereria</taxon>
    </lineage>
</organism>
<evidence type="ECO:0000256" key="1">
    <source>
        <dbReference type="ARBA" id="ARBA00022741"/>
    </source>
</evidence>
<evidence type="ECO:0000259" key="3">
    <source>
        <dbReference type="SMART" id="SM00219"/>
    </source>
</evidence>
<dbReference type="AlphaFoldDB" id="A0A1I8E9D4"/>
<dbReference type="InterPro" id="IPR036860">
    <property type="entry name" value="SH2_dom_sf"/>
</dbReference>